<proteinExistence type="predicted"/>
<gene>
    <name evidence="1" type="ORF">HSB1_28650</name>
</gene>
<sequence length="40" mass="4510">MPKPRDGERYLLAVSTVGEGSLRHSYIIYGESRDNNRKSG</sequence>
<dbReference type="AlphaFoldDB" id="J3JEY7"/>
<comment type="caution">
    <text evidence="1">The sequence shown here is derived from an EMBL/GenBank/DDBJ whole genome shotgun (WGS) entry which is preliminary data.</text>
</comment>
<dbReference type="Proteomes" id="UP000007813">
    <property type="component" value="Unassembled WGS sequence"/>
</dbReference>
<protein>
    <submittedName>
        <fullName evidence="1">Uncharacterized protein</fullName>
    </submittedName>
</protein>
<evidence type="ECO:0000313" key="1">
    <source>
        <dbReference type="EMBL" id="EJN58784.1"/>
    </source>
</evidence>
<reference evidence="1 2" key="1">
    <citation type="journal article" date="2012" name="J. Bacteriol.">
        <title>Draft Genome Sequence of the Extremely Halophilic Archaeon Halogranum salarium B-1T.</title>
        <authorList>
            <person name="Kim K.K."/>
            <person name="Lee K.C."/>
            <person name="Lee J.S."/>
        </authorList>
    </citation>
    <scope>NUCLEOTIDE SEQUENCE [LARGE SCALE GENOMIC DNA]</scope>
    <source>
        <strain evidence="1 2">B-1</strain>
    </source>
</reference>
<evidence type="ECO:0000313" key="2">
    <source>
        <dbReference type="Proteomes" id="UP000007813"/>
    </source>
</evidence>
<organism evidence="1 2">
    <name type="scientific">Halogranum salarium B-1</name>
    <dbReference type="NCBI Taxonomy" id="1210908"/>
    <lineage>
        <taxon>Archaea</taxon>
        <taxon>Methanobacteriati</taxon>
        <taxon>Methanobacteriota</taxon>
        <taxon>Stenosarchaea group</taxon>
        <taxon>Halobacteria</taxon>
        <taxon>Halobacteriales</taxon>
        <taxon>Haloferacaceae</taxon>
    </lineage>
</organism>
<dbReference type="EMBL" id="ALJD01000007">
    <property type="protein sequence ID" value="EJN58784.1"/>
    <property type="molecule type" value="Genomic_DNA"/>
</dbReference>
<name>J3JEY7_9EURY</name>
<accession>J3JEY7</accession>